<dbReference type="SUPFAM" id="SSF53335">
    <property type="entry name" value="S-adenosyl-L-methionine-dependent methyltransferases"/>
    <property type="match status" value="1"/>
</dbReference>
<accession>A0A6M5YDQ7</accession>
<organism evidence="5 6">
    <name type="scientific">Spirosoma taeanense</name>
    <dbReference type="NCBI Taxonomy" id="2735870"/>
    <lineage>
        <taxon>Bacteria</taxon>
        <taxon>Pseudomonadati</taxon>
        <taxon>Bacteroidota</taxon>
        <taxon>Cytophagia</taxon>
        <taxon>Cytophagales</taxon>
        <taxon>Cytophagaceae</taxon>
        <taxon>Spirosoma</taxon>
    </lineage>
</organism>
<dbReference type="EMBL" id="CP053435">
    <property type="protein sequence ID" value="QJW92109.1"/>
    <property type="molecule type" value="Genomic_DNA"/>
</dbReference>
<gene>
    <name evidence="5" type="ORF">HNV11_23390</name>
</gene>
<keyword evidence="6" id="KW-1185">Reference proteome</keyword>
<name>A0A6M5YDQ7_9BACT</name>
<dbReference type="GO" id="GO:0008168">
    <property type="term" value="F:methyltransferase activity"/>
    <property type="evidence" value="ECO:0007669"/>
    <property type="project" value="UniProtKB-KW"/>
</dbReference>
<dbReference type="GO" id="GO:0032259">
    <property type="term" value="P:methylation"/>
    <property type="evidence" value="ECO:0007669"/>
    <property type="project" value="UniProtKB-KW"/>
</dbReference>
<sequence length="274" mass="31844">MFKRLLPLPIRRLVKSILYRLWDQYDSLRGHRDPLTPPRSRIFIGAGDFRTVGQRFKQLFTELGGLKPTDAVLDVGCGIGRMAVPLTNYLIAPDGRYEGFDIVAQGITWCQRNITPRFPTFRFQLADVHNAHYNPNGRFPAHQYRFPYADNEFDFVFLTSVFTHMDRPEIERYTTQIARVLRPGGRAFITMFLLNDESRALMAAGQSQYNFRHALNGRWVFDPTNPEAGSAYDETFVRDLFARHQLTLREPIYYGSWCGRTDFTSFQDILILEK</sequence>
<dbReference type="PANTHER" id="PTHR43464">
    <property type="entry name" value="METHYLTRANSFERASE"/>
    <property type="match status" value="1"/>
</dbReference>
<keyword evidence="1 5" id="KW-0489">Methyltransferase</keyword>
<evidence type="ECO:0000256" key="1">
    <source>
        <dbReference type="ARBA" id="ARBA00022603"/>
    </source>
</evidence>
<dbReference type="KEGG" id="stae:HNV11_23390"/>
<dbReference type="InterPro" id="IPR029063">
    <property type="entry name" value="SAM-dependent_MTases_sf"/>
</dbReference>
<dbReference type="PANTHER" id="PTHR43464:SF19">
    <property type="entry name" value="UBIQUINONE BIOSYNTHESIS O-METHYLTRANSFERASE, MITOCHONDRIAL"/>
    <property type="match status" value="1"/>
</dbReference>
<dbReference type="RefSeq" id="WP_171741960.1">
    <property type="nucleotide sequence ID" value="NZ_CP053435.1"/>
</dbReference>
<keyword evidence="3" id="KW-0949">S-adenosyl-L-methionine</keyword>
<dbReference type="CDD" id="cd02440">
    <property type="entry name" value="AdoMet_MTases"/>
    <property type="match status" value="1"/>
</dbReference>
<evidence type="ECO:0000313" key="6">
    <source>
        <dbReference type="Proteomes" id="UP000502756"/>
    </source>
</evidence>
<evidence type="ECO:0000256" key="3">
    <source>
        <dbReference type="ARBA" id="ARBA00022691"/>
    </source>
</evidence>
<dbReference type="Proteomes" id="UP000502756">
    <property type="component" value="Chromosome"/>
</dbReference>
<dbReference type="InterPro" id="IPR041698">
    <property type="entry name" value="Methyltransf_25"/>
</dbReference>
<keyword evidence="2 5" id="KW-0808">Transferase</keyword>
<dbReference type="Gene3D" id="3.40.50.150">
    <property type="entry name" value="Vaccinia Virus protein VP39"/>
    <property type="match status" value="1"/>
</dbReference>
<reference evidence="5 6" key="1">
    <citation type="submission" date="2020-05" db="EMBL/GenBank/DDBJ databases">
        <title>Genome sequencing of Spirosoma sp. TS118.</title>
        <authorList>
            <person name="Lee J.-H."/>
            <person name="Jeong S."/>
            <person name="Zhao L."/>
            <person name="Jung J.-H."/>
            <person name="Kim M.-K."/>
            <person name="Lim S."/>
        </authorList>
    </citation>
    <scope>NUCLEOTIDE SEQUENCE [LARGE SCALE GENOMIC DNA]</scope>
    <source>
        <strain evidence="5 6">TS118</strain>
    </source>
</reference>
<feature type="domain" description="Methyltransferase" evidence="4">
    <location>
        <begin position="72"/>
        <end position="185"/>
    </location>
</feature>
<evidence type="ECO:0000313" key="5">
    <source>
        <dbReference type="EMBL" id="QJW92109.1"/>
    </source>
</evidence>
<evidence type="ECO:0000256" key="2">
    <source>
        <dbReference type="ARBA" id="ARBA00022679"/>
    </source>
</evidence>
<dbReference type="AlphaFoldDB" id="A0A6M5YDQ7"/>
<dbReference type="Pfam" id="PF13649">
    <property type="entry name" value="Methyltransf_25"/>
    <property type="match status" value="1"/>
</dbReference>
<proteinExistence type="predicted"/>
<protein>
    <submittedName>
        <fullName evidence="5">Class I SAM-dependent methyltransferase</fullName>
    </submittedName>
</protein>
<evidence type="ECO:0000259" key="4">
    <source>
        <dbReference type="Pfam" id="PF13649"/>
    </source>
</evidence>